<dbReference type="EMBL" id="JAHWGI010000807">
    <property type="protein sequence ID" value="KAK3917906.1"/>
    <property type="molecule type" value="Genomic_DNA"/>
</dbReference>
<dbReference type="GO" id="GO:0005840">
    <property type="term" value="C:ribosome"/>
    <property type="evidence" value="ECO:0007669"/>
    <property type="project" value="UniProtKB-KW"/>
</dbReference>
<evidence type="ECO:0000313" key="3">
    <source>
        <dbReference type="Proteomes" id="UP001219518"/>
    </source>
</evidence>
<accession>A0AAE1GRY3</accession>
<name>A0AAE1GRY3_9NEOP</name>
<keyword evidence="1" id="KW-0687">Ribonucleoprotein</keyword>
<proteinExistence type="predicted"/>
<gene>
    <name evidence="2" type="ORF">KUF71_007328</name>
    <name evidence="1" type="ORF">KUF71_018389</name>
</gene>
<dbReference type="EMBL" id="JAHWGI010000017">
    <property type="protein sequence ID" value="KAK3907753.1"/>
    <property type="molecule type" value="Genomic_DNA"/>
</dbReference>
<keyword evidence="3" id="KW-1185">Reference proteome</keyword>
<protein>
    <submittedName>
        <fullName evidence="1">40S ribosomal protein S22</fullName>
    </submittedName>
</protein>
<keyword evidence="1" id="KW-0689">Ribosomal protein</keyword>
<sequence length="150" mass="16868">MNGMARKRRAFEDITHDNTLKTPHNIHVTKRLHKHPEVDESSSGLEFNEFILDEKSGEIIRNVSNSFNPCAISTPKIANNGINDENTFSSAHPCAFPTTPHLTQVVKQPRVIKTLETSVSECDDWILDEMSGCFRKSQPLLSMVSQNDTC</sequence>
<reference evidence="1" key="2">
    <citation type="journal article" date="2023" name="BMC Genomics">
        <title>Pest status, molecular evolution, and epigenetic factors derived from the genome assembly of Frankliniella fusca, a thysanopteran phytovirus vector.</title>
        <authorList>
            <person name="Catto M.A."/>
            <person name="Labadie P.E."/>
            <person name="Jacobson A.L."/>
            <person name="Kennedy G.G."/>
            <person name="Srinivasan R."/>
            <person name="Hunt B.G."/>
        </authorList>
    </citation>
    <scope>NUCLEOTIDE SEQUENCE</scope>
    <source>
        <strain evidence="1">PL_HMW_Pooled</strain>
    </source>
</reference>
<evidence type="ECO:0000313" key="1">
    <source>
        <dbReference type="EMBL" id="KAK3907753.1"/>
    </source>
</evidence>
<organism evidence="1 3">
    <name type="scientific">Frankliniella fusca</name>
    <dbReference type="NCBI Taxonomy" id="407009"/>
    <lineage>
        <taxon>Eukaryota</taxon>
        <taxon>Metazoa</taxon>
        <taxon>Ecdysozoa</taxon>
        <taxon>Arthropoda</taxon>
        <taxon>Hexapoda</taxon>
        <taxon>Insecta</taxon>
        <taxon>Pterygota</taxon>
        <taxon>Neoptera</taxon>
        <taxon>Paraneoptera</taxon>
        <taxon>Thysanoptera</taxon>
        <taxon>Terebrantia</taxon>
        <taxon>Thripoidea</taxon>
        <taxon>Thripidae</taxon>
        <taxon>Frankliniella</taxon>
    </lineage>
</organism>
<comment type="caution">
    <text evidence="1">The sequence shown here is derived from an EMBL/GenBank/DDBJ whole genome shotgun (WGS) entry which is preliminary data.</text>
</comment>
<dbReference type="AlphaFoldDB" id="A0AAE1GRY3"/>
<evidence type="ECO:0000313" key="2">
    <source>
        <dbReference type="EMBL" id="KAK3917906.1"/>
    </source>
</evidence>
<reference evidence="1" key="1">
    <citation type="submission" date="2021-07" db="EMBL/GenBank/DDBJ databases">
        <authorList>
            <person name="Catto M.A."/>
            <person name="Jacobson A."/>
            <person name="Kennedy G."/>
            <person name="Labadie P."/>
            <person name="Hunt B.G."/>
            <person name="Srinivasan R."/>
        </authorList>
    </citation>
    <scope>NUCLEOTIDE SEQUENCE</scope>
    <source>
        <strain evidence="1">PL_HMW_Pooled</strain>
        <tissue evidence="1">Head</tissue>
    </source>
</reference>
<feature type="non-terminal residue" evidence="1">
    <location>
        <position position="1"/>
    </location>
</feature>
<dbReference type="Proteomes" id="UP001219518">
    <property type="component" value="Unassembled WGS sequence"/>
</dbReference>